<evidence type="ECO:0000259" key="1">
    <source>
        <dbReference type="SMART" id="SM01321"/>
    </source>
</evidence>
<dbReference type="NCBIfam" id="NF033573">
    <property type="entry name" value="transpos_IS200"/>
    <property type="match status" value="1"/>
</dbReference>
<dbReference type="InterPro" id="IPR002686">
    <property type="entry name" value="Transposase_17"/>
</dbReference>
<evidence type="ECO:0000313" key="2">
    <source>
        <dbReference type="EMBL" id="GET44229.1"/>
    </source>
</evidence>
<organism evidence="2 3">
    <name type="scientific">Microseira wollei NIES-4236</name>
    <dbReference type="NCBI Taxonomy" id="2530354"/>
    <lineage>
        <taxon>Bacteria</taxon>
        <taxon>Bacillati</taxon>
        <taxon>Cyanobacteriota</taxon>
        <taxon>Cyanophyceae</taxon>
        <taxon>Oscillatoriophycideae</taxon>
        <taxon>Aerosakkonematales</taxon>
        <taxon>Aerosakkonemataceae</taxon>
        <taxon>Microseira</taxon>
    </lineage>
</organism>
<dbReference type="AlphaFoldDB" id="A0AAV3WPZ4"/>
<protein>
    <submittedName>
        <fullName evidence="2">Transposase IS200-like protein</fullName>
    </submittedName>
</protein>
<evidence type="ECO:0000313" key="3">
    <source>
        <dbReference type="Proteomes" id="UP001050975"/>
    </source>
</evidence>
<dbReference type="Gene3D" id="3.30.70.1290">
    <property type="entry name" value="Transposase IS200-like"/>
    <property type="match status" value="1"/>
</dbReference>
<dbReference type="GO" id="GO:0004803">
    <property type="term" value="F:transposase activity"/>
    <property type="evidence" value="ECO:0007669"/>
    <property type="project" value="InterPro"/>
</dbReference>
<dbReference type="PANTHER" id="PTHR33360:SF2">
    <property type="entry name" value="TRANSPOSASE FOR INSERTION SEQUENCE ELEMENT IS200"/>
    <property type="match status" value="1"/>
</dbReference>
<dbReference type="SUPFAM" id="SSF143422">
    <property type="entry name" value="Transposase IS200-like"/>
    <property type="match status" value="1"/>
</dbReference>
<proteinExistence type="predicted"/>
<dbReference type="Proteomes" id="UP001050975">
    <property type="component" value="Unassembled WGS sequence"/>
</dbReference>
<dbReference type="PANTHER" id="PTHR33360">
    <property type="entry name" value="TRANSPOSASE FOR INSERTION SEQUENCE ELEMENT IS200"/>
    <property type="match status" value="1"/>
</dbReference>
<dbReference type="RefSeq" id="WP_226593876.1">
    <property type="nucleotide sequence ID" value="NZ_BLAY01000309.1"/>
</dbReference>
<reference evidence="2" key="1">
    <citation type="submission" date="2019-10" db="EMBL/GenBank/DDBJ databases">
        <title>Draft genome sequece of Microseira wollei NIES-4236.</title>
        <authorList>
            <person name="Yamaguchi H."/>
            <person name="Suzuki S."/>
            <person name="Kawachi M."/>
        </authorList>
    </citation>
    <scope>NUCLEOTIDE SEQUENCE</scope>
    <source>
        <strain evidence="2">NIES-4236</strain>
    </source>
</reference>
<dbReference type="Pfam" id="PF01797">
    <property type="entry name" value="Y1_Tnp"/>
    <property type="match status" value="1"/>
</dbReference>
<keyword evidence="3" id="KW-1185">Reference proteome</keyword>
<dbReference type="InterPro" id="IPR036515">
    <property type="entry name" value="Transposase_17_sf"/>
</dbReference>
<dbReference type="GO" id="GO:0006313">
    <property type="term" value="P:DNA transposition"/>
    <property type="evidence" value="ECO:0007669"/>
    <property type="project" value="InterPro"/>
</dbReference>
<name>A0AAV3WPZ4_9CYAN</name>
<feature type="domain" description="Transposase IS200-like" evidence="1">
    <location>
        <begin position="3"/>
        <end position="118"/>
    </location>
</feature>
<dbReference type="GO" id="GO:0003677">
    <property type="term" value="F:DNA binding"/>
    <property type="evidence" value="ECO:0007669"/>
    <property type="project" value="InterPro"/>
</dbReference>
<dbReference type="SMART" id="SM01321">
    <property type="entry name" value="Y1_Tnp"/>
    <property type="match status" value="1"/>
</dbReference>
<sequence>MALWRLYYHLVWGTKQRQPLINHDRETILYHYIIGKADSLACIVHAIDGIEDHIHLVVSIPPKLSIADFVKTIKGSSAHYLNHSLSPTSDKFGWQEGYGVFSLGGKQLEQAVAYVQNQKTHHLNKTTVASLEESNHEDDSPSLWLPK</sequence>
<accession>A0AAV3WPZ4</accession>
<gene>
    <name evidence="2" type="ORF">MiSe_90550</name>
</gene>
<dbReference type="EMBL" id="BLAY01000309">
    <property type="protein sequence ID" value="GET44229.1"/>
    <property type="molecule type" value="Genomic_DNA"/>
</dbReference>
<comment type="caution">
    <text evidence="2">The sequence shown here is derived from an EMBL/GenBank/DDBJ whole genome shotgun (WGS) entry which is preliminary data.</text>
</comment>